<reference evidence="1 2" key="1">
    <citation type="submission" date="2016-11" db="EMBL/GenBank/DDBJ databases">
        <authorList>
            <person name="Jaros S."/>
            <person name="Januszkiewicz K."/>
            <person name="Wedrychowicz H."/>
        </authorList>
    </citation>
    <scope>NUCLEOTIDE SEQUENCE [LARGE SCALE GENOMIC DNA]</scope>
    <source>
        <strain evidence="1 2">DSM 26897</strain>
    </source>
</reference>
<evidence type="ECO:0000313" key="1">
    <source>
        <dbReference type="EMBL" id="SHE72977.1"/>
    </source>
</evidence>
<dbReference type="AlphaFoldDB" id="A0A1M4VVK7"/>
<organism evidence="1 2">
    <name type="scientific">Cnuella takakiae</name>
    <dbReference type="NCBI Taxonomy" id="1302690"/>
    <lineage>
        <taxon>Bacteria</taxon>
        <taxon>Pseudomonadati</taxon>
        <taxon>Bacteroidota</taxon>
        <taxon>Chitinophagia</taxon>
        <taxon>Chitinophagales</taxon>
        <taxon>Chitinophagaceae</taxon>
        <taxon>Cnuella</taxon>
    </lineage>
</organism>
<protein>
    <submittedName>
        <fullName evidence="1">Uncharacterized protein</fullName>
    </submittedName>
</protein>
<keyword evidence="2" id="KW-1185">Reference proteome</keyword>
<gene>
    <name evidence="1" type="ORF">SAMN05444008_102398</name>
</gene>
<name>A0A1M4VVK7_9BACT</name>
<sequence length="67" mass="7847">MLILTRGKVLYSISSVRNSYHFNGWIYFLQMVLEALNICLISTSIKNNTPRTFSPHDYSYMNLTKIK</sequence>
<evidence type="ECO:0000313" key="2">
    <source>
        <dbReference type="Proteomes" id="UP000184368"/>
    </source>
</evidence>
<proteinExistence type="predicted"/>
<accession>A0A1M4VVK7</accession>
<dbReference type="EMBL" id="FQUO01000002">
    <property type="protein sequence ID" value="SHE72977.1"/>
    <property type="molecule type" value="Genomic_DNA"/>
</dbReference>
<dbReference type="Proteomes" id="UP000184368">
    <property type="component" value="Unassembled WGS sequence"/>
</dbReference>